<gene>
    <name evidence="2" type="ORF">BD31_I0370</name>
</gene>
<keyword evidence="1" id="KW-0812">Transmembrane</keyword>
<proteinExistence type="predicted"/>
<dbReference type="RefSeq" id="WP_008298725.1">
    <property type="nucleotide sequence ID" value="NZ_AEXL02000075.1"/>
</dbReference>
<comment type="caution">
    <text evidence="2">The sequence shown here is derived from an EMBL/GenBank/DDBJ whole genome shotgun (WGS) entry which is preliminary data.</text>
</comment>
<reference evidence="2 3" key="1">
    <citation type="journal article" date="2012" name="J. Bacteriol.">
        <title>Genome sequence of "Candidatus Nitrosopumilus salaria" BD31, an ammonia-oxidizing archaeon from the San Francisco Bay estuary.</title>
        <authorList>
            <person name="Mosier A.C."/>
            <person name="Allen E.E."/>
            <person name="Kim M."/>
            <person name="Ferriera S."/>
            <person name="Francis C.A."/>
        </authorList>
    </citation>
    <scope>NUCLEOTIDE SEQUENCE [LARGE SCALE GENOMIC DNA]</scope>
    <source>
        <strain evidence="2 3">BD31</strain>
    </source>
</reference>
<feature type="transmembrane region" description="Helical" evidence="1">
    <location>
        <begin position="7"/>
        <end position="24"/>
    </location>
</feature>
<keyword evidence="1" id="KW-0472">Membrane</keyword>
<accession>I3D3J1</accession>
<sequence>MEIHQKLTIAGVILLVITFLINYYHQEVHPGIGFNYAYVPGVLMLAAFSISFILFTKDRL</sequence>
<evidence type="ECO:0000256" key="1">
    <source>
        <dbReference type="SAM" id="Phobius"/>
    </source>
</evidence>
<keyword evidence="1" id="KW-1133">Transmembrane helix</keyword>
<protein>
    <submittedName>
        <fullName evidence="2">Uncharacterized protein</fullName>
    </submittedName>
</protein>
<dbReference type="EMBL" id="AEXL02000075">
    <property type="protein sequence ID" value="EIJ66284.1"/>
    <property type="molecule type" value="Genomic_DNA"/>
</dbReference>
<dbReference type="Proteomes" id="UP000003423">
    <property type="component" value="Unassembled WGS sequence"/>
</dbReference>
<dbReference type="OrthoDB" id="4909at2157"/>
<keyword evidence="3" id="KW-1185">Reference proteome</keyword>
<dbReference type="PATRIC" id="fig|859350.6.peg.732"/>
<dbReference type="AlphaFoldDB" id="I3D3J1"/>
<evidence type="ECO:0000313" key="2">
    <source>
        <dbReference type="EMBL" id="EIJ66284.1"/>
    </source>
</evidence>
<name>I3D3J1_9ARCH</name>
<evidence type="ECO:0000313" key="3">
    <source>
        <dbReference type="Proteomes" id="UP000003423"/>
    </source>
</evidence>
<feature type="transmembrane region" description="Helical" evidence="1">
    <location>
        <begin position="36"/>
        <end position="55"/>
    </location>
</feature>
<organism evidence="2 3">
    <name type="scientific">Candidatus Nitrosopumilus salarius BD31</name>
    <dbReference type="NCBI Taxonomy" id="859350"/>
    <lineage>
        <taxon>Archaea</taxon>
        <taxon>Nitrososphaerota</taxon>
        <taxon>Nitrososphaeria</taxon>
        <taxon>Nitrosopumilales</taxon>
        <taxon>Nitrosopumilaceae</taxon>
        <taxon>Nitrosopumilus</taxon>
    </lineage>
</organism>